<keyword evidence="1" id="KW-0472">Membrane</keyword>
<dbReference type="EMBL" id="JACHFY010000003">
    <property type="protein sequence ID" value="MBB5253099.1"/>
    <property type="molecule type" value="Genomic_DNA"/>
</dbReference>
<dbReference type="RefSeq" id="WP_156013598.1">
    <property type="nucleotide sequence ID" value="NZ_CP045484.1"/>
</dbReference>
<dbReference type="KEGG" id="soh:D1869_01380"/>
<dbReference type="GeneID" id="42799857"/>
<keyword evidence="1" id="KW-1133">Transmembrane helix</keyword>
<keyword evidence="1" id="KW-0812">Transmembrane</keyword>
<evidence type="ECO:0000313" key="3">
    <source>
        <dbReference type="EMBL" id="QGR15981.1"/>
    </source>
</evidence>
<protein>
    <submittedName>
        <fullName evidence="3">Uncharacterized protein</fullName>
    </submittedName>
</protein>
<reference evidence="3 4" key="1">
    <citation type="submission" date="2019-10" db="EMBL/GenBank/DDBJ databases">
        <title>Genome Sequences from Six Type Strain Members of the Archaeal Family Sulfolobaceae: Acidianus ambivalens, Acidianus infernus, Metallosphaera prunae, Stygiolobus azoricus, Sulfolobus metallicus, and Sulfurisphaera ohwakuensis.</title>
        <authorList>
            <person name="Counts J.A."/>
            <person name="Kelly R.M."/>
        </authorList>
    </citation>
    <scope>NUCLEOTIDE SEQUENCE [LARGE SCALE GENOMIC DNA]</scope>
    <source>
        <strain evidence="3 4">TA-1</strain>
    </source>
</reference>
<feature type="transmembrane region" description="Helical" evidence="1">
    <location>
        <begin position="7"/>
        <end position="25"/>
    </location>
</feature>
<name>A0A650CDR3_SULOH</name>
<sequence>MRRIYNLAILIILFVTISTIIPTYYASVTPISSIQFQLPVVEITSAISYDHGLVLTLEYVNLSSLQKAQSELIVYFINSSMKYQMYSSTVSSVSGIISTILNGHLIVIVESSSNGRPQSIIYNFSGLQFQNYYTLNGLILTNEPPSYNLTYLSLIQYSSNFTHANYTILLPNEKIVFKDELPLFALQLPEGILVLSYNVSDTFISQNLIIPYNLTLLSLSGKVLWSKIYNLSYYNPEILFGNISFSSTLTNYAIIGNTLYLINYTIIKSDNSYTIVNESLLGVSLNNGNIIYNFRIYPNTVGLANVQNNLYGIVLQHEGTTINTPVKYIIIQKYSDGKIYTIAKIPFKERTVLKTITTPDGKTISFNYTQPLTNVFISNNFILVSNPEEASIGSNITVIYNEVYSYTLGLEVTQSLISNSMILLGNRSSDYYILFLNTNGSLKFYYNLGEISNVNLLNIISLVGVKVAEVSPMCYYVAYTSTYTNPSSLMPNIQINVYLITFNSSSTIHISTTSNNTTTQTHNNLSASLFIILIVIVIIVIGILIYINRKSF</sequence>
<keyword evidence="4" id="KW-1185">Reference proteome</keyword>
<evidence type="ECO:0000313" key="2">
    <source>
        <dbReference type="EMBL" id="MBB5253099.1"/>
    </source>
</evidence>
<evidence type="ECO:0000313" key="5">
    <source>
        <dbReference type="Proteomes" id="UP000582213"/>
    </source>
</evidence>
<reference evidence="2 5" key="2">
    <citation type="submission" date="2020-08" db="EMBL/GenBank/DDBJ databases">
        <title>Genomic Encyclopedia of Type Strains, Phase IV (KMG-IV): sequencing the most valuable type-strain genomes for metagenomic binning, comparative biology and taxonomic classification.</title>
        <authorList>
            <person name="Goeker M."/>
        </authorList>
    </citation>
    <scope>NUCLEOTIDE SEQUENCE [LARGE SCALE GENOMIC DNA]</scope>
    <source>
        <strain evidence="2 5">DSM 12421</strain>
    </source>
</reference>
<organism evidence="3 4">
    <name type="scientific">Sulfurisphaera ohwakuensis</name>
    <dbReference type="NCBI Taxonomy" id="69656"/>
    <lineage>
        <taxon>Archaea</taxon>
        <taxon>Thermoproteota</taxon>
        <taxon>Thermoprotei</taxon>
        <taxon>Sulfolobales</taxon>
        <taxon>Sulfolobaceae</taxon>
        <taxon>Sulfurisphaera</taxon>
    </lineage>
</organism>
<dbReference type="Proteomes" id="UP000427373">
    <property type="component" value="Chromosome"/>
</dbReference>
<gene>
    <name evidence="3" type="ORF">D1869_01380</name>
    <name evidence="2" type="ORF">HNQ62_000841</name>
</gene>
<feature type="transmembrane region" description="Helical" evidence="1">
    <location>
        <begin position="525"/>
        <end position="547"/>
    </location>
</feature>
<dbReference type="EMBL" id="CP045484">
    <property type="protein sequence ID" value="QGR15981.1"/>
    <property type="molecule type" value="Genomic_DNA"/>
</dbReference>
<evidence type="ECO:0000313" key="4">
    <source>
        <dbReference type="Proteomes" id="UP000427373"/>
    </source>
</evidence>
<proteinExistence type="predicted"/>
<evidence type="ECO:0000256" key="1">
    <source>
        <dbReference type="SAM" id="Phobius"/>
    </source>
</evidence>
<dbReference type="OrthoDB" id="374649at2157"/>
<dbReference type="AlphaFoldDB" id="A0A650CDR3"/>
<accession>A0A650CDR3</accession>
<dbReference type="Proteomes" id="UP000582213">
    <property type="component" value="Unassembled WGS sequence"/>
</dbReference>